<dbReference type="PRINTS" id="PR00081">
    <property type="entry name" value="GDHRDH"/>
</dbReference>
<dbReference type="PRINTS" id="PR00080">
    <property type="entry name" value="SDRFAMILY"/>
</dbReference>
<proteinExistence type="inferred from homology"/>
<dbReference type="KEGG" id="scas:SACC_27480"/>
<dbReference type="InterPro" id="IPR050259">
    <property type="entry name" value="SDR"/>
</dbReference>
<name>A0AAQ4CVA0_9CREN</name>
<reference evidence="2 3" key="1">
    <citation type="journal article" date="2022" name="Microbiol. Resour. Announc.">
        <title>Complete Genome Sequence of the Hyperthermophilic and Acidophilic Archaeon Saccharolobus caldissimus Strain HS-3T.</title>
        <authorList>
            <person name="Sakai H.D."/>
            <person name="Kurosawa N."/>
        </authorList>
    </citation>
    <scope>NUCLEOTIDE SEQUENCE [LARGE SCALE GENOMIC DNA]</scope>
    <source>
        <strain evidence="2 3">JCM32116</strain>
    </source>
</reference>
<keyword evidence="3" id="KW-1185">Reference proteome</keyword>
<dbReference type="InterPro" id="IPR020904">
    <property type="entry name" value="Sc_DH/Rdtase_CS"/>
</dbReference>
<comment type="similarity">
    <text evidence="1">Belongs to the short-chain dehydrogenases/reductases (SDR) family.</text>
</comment>
<dbReference type="GO" id="GO:0032787">
    <property type="term" value="P:monocarboxylic acid metabolic process"/>
    <property type="evidence" value="ECO:0007669"/>
    <property type="project" value="UniProtKB-ARBA"/>
</dbReference>
<dbReference type="Gene3D" id="3.40.50.720">
    <property type="entry name" value="NAD(P)-binding Rossmann-like Domain"/>
    <property type="match status" value="1"/>
</dbReference>
<dbReference type="RefSeq" id="WP_229570199.1">
    <property type="nucleotide sequence ID" value="NZ_AP025226.1"/>
</dbReference>
<evidence type="ECO:0000256" key="1">
    <source>
        <dbReference type="ARBA" id="ARBA00006484"/>
    </source>
</evidence>
<dbReference type="InterPro" id="IPR036291">
    <property type="entry name" value="NAD(P)-bd_dom_sf"/>
</dbReference>
<dbReference type="Proteomes" id="UP001319921">
    <property type="component" value="Chromosome"/>
</dbReference>
<sequence>MDLGLKDKVAIVTGGSQGIGKGIIKVLKEENVNVINFDIKEPSYDVDYFKVDVSKKEQVIKGIDYVISKYGRIDILVNNAGIESYGAVHEVEEDEWDRIINVNVKGVFLMSKYTIPYMLKQGKGVIINIASVQSFAVQRRVAAYGTSKHAVLGLTRSIAVDYAPTIRCVAVCPGSIRTPLLEWAAEKEVGKDHVEDKIREWGEMHPMKRVGRPEEIGYLVAFLASDLASFINGECVTIDGGLRALIPLSSPKIETK</sequence>
<dbReference type="PANTHER" id="PTHR42879:SF2">
    <property type="entry name" value="3-OXOACYL-[ACYL-CARRIER-PROTEIN] REDUCTASE FABG"/>
    <property type="match status" value="1"/>
</dbReference>
<dbReference type="GeneID" id="68867469"/>
<dbReference type="EMBL" id="AP025226">
    <property type="protein sequence ID" value="BDB99731.1"/>
    <property type="molecule type" value="Genomic_DNA"/>
</dbReference>
<gene>
    <name evidence="2" type="primary">fabG_5</name>
    <name evidence="2" type="ORF">SACC_27480</name>
</gene>
<evidence type="ECO:0000313" key="2">
    <source>
        <dbReference type="EMBL" id="BDB99731.1"/>
    </source>
</evidence>
<organism evidence="2 3">
    <name type="scientific">Saccharolobus caldissimus</name>
    <dbReference type="NCBI Taxonomy" id="1702097"/>
    <lineage>
        <taxon>Archaea</taxon>
        <taxon>Thermoproteota</taxon>
        <taxon>Thermoprotei</taxon>
        <taxon>Sulfolobales</taxon>
        <taxon>Sulfolobaceae</taxon>
        <taxon>Saccharolobus</taxon>
    </lineage>
</organism>
<dbReference type="NCBIfam" id="NF005007">
    <property type="entry name" value="PRK06398.1"/>
    <property type="match status" value="1"/>
</dbReference>
<dbReference type="Pfam" id="PF13561">
    <property type="entry name" value="adh_short_C2"/>
    <property type="match status" value="1"/>
</dbReference>
<dbReference type="CDD" id="cd05233">
    <property type="entry name" value="SDR_c"/>
    <property type="match status" value="1"/>
</dbReference>
<evidence type="ECO:0000313" key="3">
    <source>
        <dbReference type="Proteomes" id="UP001319921"/>
    </source>
</evidence>
<dbReference type="PANTHER" id="PTHR42879">
    <property type="entry name" value="3-OXOACYL-(ACYL-CARRIER-PROTEIN) REDUCTASE"/>
    <property type="match status" value="1"/>
</dbReference>
<dbReference type="SUPFAM" id="SSF51735">
    <property type="entry name" value="NAD(P)-binding Rossmann-fold domains"/>
    <property type="match status" value="1"/>
</dbReference>
<accession>A0AAQ4CVA0</accession>
<dbReference type="PROSITE" id="PS00061">
    <property type="entry name" value="ADH_SHORT"/>
    <property type="match status" value="1"/>
</dbReference>
<dbReference type="AlphaFoldDB" id="A0AAQ4CVA0"/>
<dbReference type="FunFam" id="3.40.50.720:FF:000084">
    <property type="entry name" value="Short-chain dehydrogenase reductase"/>
    <property type="match status" value="1"/>
</dbReference>
<protein>
    <submittedName>
        <fullName evidence="2">Short-chain dehydrogenase</fullName>
    </submittedName>
</protein>
<dbReference type="InterPro" id="IPR002347">
    <property type="entry name" value="SDR_fam"/>
</dbReference>